<dbReference type="EMBL" id="CP003345">
    <property type="protein sequence ID" value="AFM03535.1"/>
    <property type="molecule type" value="Genomic_DNA"/>
</dbReference>
<dbReference type="KEGG" id="fli:Fleli_1097"/>
<sequence precursor="true">MLQNNRFIIFLWLLIFIISGVLVQSISKKDNLEATKKSSEFMKEATYQIYENRYKELVYDFGIIHDVRDSVAFAKIERGYSVANNLYENNDMKWSNLKTSVLSQKENDNIFFEQNKELLNYSPSQSSIFFPIHKTVIYQKYISFVDKKYSPQICIIRLSFSQFRIIEMGKEKIVLKVEDIFSPAKIQYFINK</sequence>
<organism evidence="1 2">
    <name type="scientific">Bernardetia litoralis (strain ATCC 23117 / DSM 6794 / NBRC 15988 / NCIMB 1366 / Fx l1 / Sio-4)</name>
    <name type="common">Flexibacter litoralis</name>
    <dbReference type="NCBI Taxonomy" id="880071"/>
    <lineage>
        <taxon>Bacteria</taxon>
        <taxon>Pseudomonadati</taxon>
        <taxon>Bacteroidota</taxon>
        <taxon>Cytophagia</taxon>
        <taxon>Cytophagales</taxon>
        <taxon>Bernardetiaceae</taxon>
        <taxon>Bernardetia</taxon>
    </lineage>
</organism>
<dbReference type="RefSeq" id="WP_014796992.1">
    <property type="nucleotide sequence ID" value="NC_018018.1"/>
</dbReference>
<dbReference type="AlphaFoldDB" id="I4AHV0"/>
<dbReference type="Proteomes" id="UP000006054">
    <property type="component" value="Chromosome"/>
</dbReference>
<name>I4AHV0_BERLS</name>
<reference evidence="2" key="1">
    <citation type="submission" date="2012-06" db="EMBL/GenBank/DDBJ databases">
        <title>The complete genome of Flexibacter litoralis DSM 6794.</title>
        <authorList>
            <person name="Lucas S."/>
            <person name="Copeland A."/>
            <person name="Lapidus A."/>
            <person name="Glavina del Rio T."/>
            <person name="Dalin E."/>
            <person name="Tice H."/>
            <person name="Bruce D."/>
            <person name="Goodwin L."/>
            <person name="Pitluck S."/>
            <person name="Peters L."/>
            <person name="Ovchinnikova G."/>
            <person name="Lu M."/>
            <person name="Kyrpides N."/>
            <person name="Mavromatis K."/>
            <person name="Ivanova N."/>
            <person name="Brettin T."/>
            <person name="Detter J.C."/>
            <person name="Han C."/>
            <person name="Larimer F."/>
            <person name="Land M."/>
            <person name="Hauser L."/>
            <person name="Markowitz V."/>
            <person name="Cheng J.-F."/>
            <person name="Hugenholtz P."/>
            <person name="Woyke T."/>
            <person name="Wu D."/>
            <person name="Spring S."/>
            <person name="Lang E."/>
            <person name="Kopitz M."/>
            <person name="Brambilla E."/>
            <person name="Klenk H.-P."/>
            <person name="Eisen J.A."/>
        </authorList>
    </citation>
    <scope>NUCLEOTIDE SEQUENCE [LARGE SCALE GENOMIC DNA]</scope>
    <source>
        <strain evidence="2">ATCC 23117 / DSM 6794 / NBRC 15988 / NCIMB 1366 / Sio-4</strain>
    </source>
</reference>
<evidence type="ECO:0000313" key="2">
    <source>
        <dbReference type="Proteomes" id="UP000006054"/>
    </source>
</evidence>
<gene>
    <name evidence="1" type="ordered locus">Fleli_1097</name>
</gene>
<protein>
    <submittedName>
        <fullName evidence="1">Uncharacterized protein</fullName>
    </submittedName>
</protein>
<dbReference type="HOGENOM" id="CLU_1413311_0_0_10"/>
<evidence type="ECO:0000313" key="1">
    <source>
        <dbReference type="EMBL" id="AFM03535.1"/>
    </source>
</evidence>
<keyword evidence="2" id="KW-1185">Reference proteome</keyword>
<proteinExistence type="predicted"/>
<accession>I4AHV0</accession>
<dbReference type="STRING" id="880071.Fleli_1097"/>